<accession>A0A0K2SI40</accession>
<dbReference type="Proteomes" id="UP000065807">
    <property type="component" value="Chromosome"/>
</dbReference>
<dbReference type="Gene3D" id="3.10.450.50">
    <property type="match status" value="1"/>
</dbReference>
<dbReference type="InterPro" id="IPR032710">
    <property type="entry name" value="NTF2-like_dom_sf"/>
</dbReference>
<organism evidence="1 2">
    <name type="scientific">Limnochorda pilosa</name>
    <dbReference type="NCBI Taxonomy" id="1555112"/>
    <lineage>
        <taxon>Bacteria</taxon>
        <taxon>Bacillati</taxon>
        <taxon>Bacillota</taxon>
        <taxon>Limnochordia</taxon>
        <taxon>Limnochordales</taxon>
        <taxon>Limnochordaceae</taxon>
        <taxon>Limnochorda</taxon>
    </lineage>
</organism>
<proteinExistence type="predicted"/>
<dbReference type="EMBL" id="AP014924">
    <property type="protein sequence ID" value="BAS26750.1"/>
    <property type="molecule type" value="Genomic_DNA"/>
</dbReference>
<gene>
    <name evidence="1" type="ORF">LIP_0893</name>
</gene>
<dbReference type="SUPFAM" id="SSF54427">
    <property type="entry name" value="NTF2-like"/>
    <property type="match status" value="1"/>
</dbReference>
<evidence type="ECO:0000313" key="1">
    <source>
        <dbReference type="EMBL" id="BAS26750.1"/>
    </source>
</evidence>
<keyword evidence="2" id="KW-1185">Reference proteome</keyword>
<protein>
    <recommendedName>
        <fullName evidence="3">DUF4440 domain-containing protein</fullName>
    </recommendedName>
</protein>
<reference evidence="2" key="2">
    <citation type="journal article" date="2016" name="Int. J. Syst. Evol. Microbiol.">
        <title>Complete genome sequence and cell structure of Limnochorda pilosa, a Gram-negative spore-former within the phylum Firmicutes.</title>
        <authorList>
            <person name="Watanabe M."/>
            <person name="Kojima H."/>
            <person name="Fukui M."/>
        </authorList>
    </citation>
    <scope>NUCLEOTIDE SEQUENCE [LARGE SCALE GENOMIC DNA]</scope>
    <source>
        <strain evidence="2">HC45</strain>
    </source>
</reference>
<name>A0A0K2SI40_LIMPI</name>
<dbReference type="OrthoDB" id="2864533at2"/>
<evidence type="ECO:0000313" key="2">
    <source>
        <dbReference type="Proteomes" id="UP000065807"/>
    </source>
</evidence>
<sequence>MQDVRDELLKAHTSYFEAWNNAFKSKMTAPVTAFISNSYIGVINGEHHDAKAYVEGVERAITNLAGRWRVEVKDVVIRSELEGILVYRADLTWADGSISQIIMEIWRKENSTWKIIRGCEEYLPSN</sequence>
<reference evidence="2" key="1">
    <citation type="submission" date="2015-07" db="EMBL/GenBank/DDBJ databases">
        <title>Complete genome sequence and phylogenetic analysis of Limnochorda pilosa.</title>
        <authorList>
            <person name="Watanabe M."/>
            <person name="Kojima H."/>
            <person name="Fukui M."/>
        </authorList>
    </citation>
    <scope>NUCLEOTIDE SEQUENCE [LARGE SCALE GENOMIC DNA]</scope>
    <source>
        <strain evidence="2">HC45</strain>
    </source>
</reference>
<dbReference type="AlphaFoldDB" id="A0A0K2SI40"/>
<dbReference type="KEGG" id="lpil:LIP_0893"/>
<dbReference type="RefSeq" id="WP_144440315.1">
    <property type="nucleotide sequence ID" value="NZ_AP014924.1"/>
</dbReference>
<evidence type="ECO:0008006" key="3">
    <source>
        <dbReference type="Google" id="ProtNLM"/>
    </source>
</evidence>